<name>A3DGZ9_ACET2</name>
<dbReference type="EMBL" id="CP000568">
    <property type="protein sequence ID" value="ABN53228.1"/>
    <property type="molecule type" value="Genomic_DNA"/>
</dbReference>
<dbReference type="OrthoDB" id="9882747at2"/>
<protein>
    <submittedName>
        <fullName evidence="1">Uncharacterized protein</fullName>
    </submittedName>
</protein>
<proteinExistence type="predicted"/>
<organism evidence="1 2">
    <name type="scientific">Acetivibrio thermocellus (strain ATCC 27405 / DSM 1237 / JCM 9322 / NBRC 103400 / NCIMB 10682 / NRRL B-4536 / VPI 7372)</name>
    <name type="common">Clostridium thermocellum</name>
    <dbReference type="NCBI Taxonomy" id="203119"/>
    <lineage>
        <taxon>Bacteria</taxon>
        <taxon>Bacillati</taxon>
        <taxon>Bacillota</taxon>
        <taxon>Clostridia</taxon>
        <taxon>Eubacteriales</taxon>
        <taxon>Oscillospiraceae</taxon>
        <taxon>Acetivibrio</taxon>
    </lineage>
</organism>
<gene>
    <name evidence="1" type="ordered locus">Cthe_2015</name>
</gene>
<dbReference type="KEGG" id="cth:Cthe_2015"/>
<keyword evidence="2" id="KW-1185">Reference proteome</keyword>
<dbReference type="RefSeq" id="WP_003514070.1">
    <property type="nucleotide sequence ID" value="NC_009012.1"/>
</dbReference>
<evidence type="ECO:0000313" key="1">
    <source>
        <dbReference type="EMBL" id="ABN53228.1"/>
    </source>
</evidence>
<dbReference type="GeneID" id="35802914"/>
<accession>A3DGZ9</accession>
<reference evidence="1 2" key="2">
    <citation type="journal article" date="2013" name="Biotechnol. Biofuels">
        <title>Global transcriptome analysis of Clostridium thermocellum ATCC 27405 during growth on dilute acid pretreated Populus and switchgrass.</title>
        <authorList>
            <person name="Wilson C.M."/>
            <person name="Rodriguez M.Jr."/>
            <person name="Johnson C.M."/>
            <person name="Martin S.L."/>
            <person name="Chu T.M."/>
            <person name="Wolfinger R.D."/>
            <person name="Hauser L.J."/>
            <person name="Land M.L."/>
            <person name="Klingeman D.M."/>
            <person name="Syed M.H."/>
            <person name="Ragauskas A.J."/>
            <person name="Tschaplinski T.J."/>
            <person name="Mielenz J.R."/>
            <person name="Brown S.D."/>
        </authorList>
    </citation>
    <scope>NUCLEOTIDE SEQUENCE [LARGE SCALE GENOMIC DNA]</scope>
    <source>
        <strain evidence="2">ATCC 27405 / DSM 1237 / JCM 9322 / NBRC 103400 / NCIMB 10682 / NRRL B-4536 / VPI 7372</strain>
    </source>
</reference>
<sequence>MSSIISIFLKEKISKENFFDFLIHMGGYKQSIGNLEQGVLESGDSTIWLYYRGESFNLDNEELFELNNIIQDAKTEIAIEISSEDGSSLLAKDFCEKISQQFGTLALYNEEGIFFQLKDINKALYIK</sequence>
<evidence type="ECO:0000313" key="2">
    <source>
        <dbReference type="Proteomes" id="UP000002145"/>
    </source>
</evidence>
<dbReference type="HOGENOM" id="CLU_1966798_0_0_9"/>
<dbReference type="AlphaFoldDB" id="A3DGZ9"/>
<dbReference type="Proteomes" id="UP000002145">
    <property type="component" value="Chromosome"/>
</dbReference>
<reference evidence="2" key="1">
    <citation type="submission" date="2007-02" db="EMBL/GenBank/DDBJ databases">
        <title>Complete sequence of Clostridium thermocellum ATCC 27405.</title>
        <authorList>
            <consortium name="US DOE Joint Genome Institute"/>
            <person name="Copeland A."/>
            <person name="Lucas S."/>
            <person name="Lapidus A."/>
            <person name="Barry K."/>
            <person name="Detter J.C."/>
            <person name="Glavina del Rio T."/>
            <person name="Hammon N."/>
            <person name="Israni S."/>
            <person name="Dalin E."/>
            <person name="Tice H."/>
            <person name="Pitluck S."/>
            <person name="Chertkov O."/>
            <person name="Brettin T."/>
            <person name="Bruce D."/>
            <person name="Han C."/>
            <person name="Tapia R."/>
            <person name="Gilna P."/>
            <person name="Schmutz J."/>
            <person name="Larimer F."/>
            <person name="Land M."/>
            <person name="Hauser L."/>
            <person name="Kyrpides N."/>
            <person name="Mikhailova N."/>
            <person name="Wu J.H.D."/>
            <person name="Newcomb M."/>
            <person name="Richardson P."/>
        </authorList>
    </citation>
    <scope>NUCLEOTIDE SEQUENCE [LARGE SCALE GENOMIC DNA]</scope>
    <source>
        <strain evidence="2">ATCC 27405 / DSM 1237 / JCM 9322 / NBRC 103400 / NCIMB 10682 / NRRL B-4536 / VPI 7372</strain>
    </source>
</reference>